<protein>
    <recommendedName>
        <fullName evidence="5">Glycosyltransferase family 1 protein</fullName>
    </recommendedName>
</protein>
<dbReference type="GeneID" id="36595511"/>
<feature type="region of interest" description="Disordered" evidence="2">
    <location>
        <begin position="1"/>
        <end position="54"/>
    </location>
</feature>
<dbReference type="PANTHER" id="PTHR16166">
    <property type="entry name" value="VACUOLAR PROTEIN SORTING-ASSOCIATED PROTEIN VPS13"/>
    <property type="match status" value="1"/>
</dbReference>
<proteinExistence type="inferred from homology"/>
<comment type="similarity">
    <text evidence="1">Belongs to the VPS13 family.</text>
</comment>
<dbReference type="InParanoid" id="A0A2J6SQU3"/>
<keyword evidence="4" id="KW-1185">Reference proteome</keyword>
<name>A0A2J6SQU3_9HELO</name>
<dbReference type="Proteomes" id="UP000235371">
    <property type="component" value="Unassembled WGS sequence"/>
</dbReference>
<evidence type="ECO:0000256" key="2">
    <source>
        <dbReference type="SAM" id="MobiDB-lite"/>
    </source>
</evidence>
<evidence type="ECO:0008006" key="5">
    <source>
        <dbReference type="Google" id="ProtNLM"/>
    </source>
</evidence>
<sequence length="347" mass="37425">MKVERAVSIDQRSELSAAPNIMKKTPSLASEVTPAAMREEPHQSIEESDLPAPEKFDTDLAFEREELLKPDSRPASHGPKVWQVKALPLKLSALEATVAVKGGVFTYDDFEVYDPAAQEKADDGPADPLSGALSATFGAVGTIAQRVGDYPLLLAKVLEAKEDDQVHKDVAEFAKDSNKGMTGILGAGLKAPMDITHNVARGFHNLPKMYGDDTVRPLEKVTDVQSGLQAAGKSFGYGLWDGMSGLVTQPMKGAEESGFMGGLMGFGKGLGGAVFKPAAGIVGLAGYVSKGIYEEVQTSRGIDEHKDVSEAQMVQGFKEWEEASEEERRYILLSIKRQYEDLETMEG</sequence>
<dbReference type="EMBL" id="KZ613895">
    <property type="protein sequence ID" value="PMD53155.1"/>
    <property type="molecule type" value="Genomic_DNA"/>
</dbReference>
<dbReference type="AlphaFoldDB" id="A0A2J6SQU3"/>
<dbReference type="RefSeq" id="XP_024730059.1">
    <property type="nucleotide sequence ID" value="XM_024887435.1"/>
</dbReference>
<dbReference type="PANTHER" id="PTHR16166:SF93">
    <property type="entry name" value="INTERMEMBRANE LIPID TRANSFER PROTEIN VPS13"/>
    <property type="match status" value="1"/>
</dbReference>
<dbReference type="GO" id="GO:0045053">
    <property type="term" value="P:protein retention in Golgi apparatus"/>
    <property type="evidence" value="ECO:0007669"/>
    <property type="project" value="TreeGrafter"/>
</dbReference>
<organism evidence="3 4">
    <name type="scientific">Hyaloscypha bicolor E</name>
    <dbReference type="NCBI Taxonomy" id="1095630"/>
    <lineage>
        <taxon>Eukaryota</taxon>
        <taxon>Fungi</taxon>
        <taxon>Dikarya</taxon>
        <taxon>Ascomycota</taxon>
        <taxon>Pezizomycotina</taxon>
        <taxon>Leotiomycetes</taxon>
        <taxon>Helotiales</taxon>
        <taxon>Hyaloscyphaceae</taxon>
        <taxon>Hyaloscypha</taxon>
        <taxon>Hyaloscypha bicolor</taxon>
    </lineage>
</organism>
<evidence type="ECO:0000256" key="1">
    <source>
        <dbReference type="ARBA" id="ARBA00006545"/>
    </source>
</evidence>
<evidence type="ECO:0000313" key="4">
    <source>
        <dbReference type="Proteomes" id="UP000235371"/>
    </source>
</evidence>
<accession>A0A2J6SQU3</accession>
<reference evidence="3 4" key="1">
    <citation type="submission" date="2016-04" db="EMBL/GenBank/DDBJ databases">
        <title>A degradative enzymes factory behind the ericoid mycorrhizal symbiosis.</title>
        <authorList>
            <consortium name="DOE Joint Genome Institute"/>
            <person name="Martino E."/>
            <person name="Morin E."/>
            <person name="Grelet G."/>
            <person name="Kuo A."/>
            <person name="Kohler A."/>
            <person name="Daghino S."/>
            <person name="Barry K."/>
            <person name="Choi C."/>
            <person name="Cichocki N."/>
            <person name="Clum A."/>
            <person name="Copeland A."/>
            <person name="Hainaut M."/>
            <person name="Haridas S."/>
            <person name="Labutti K."/>
            <person name="Lindquist E."/>
            <person name="Lipzen A."/>
            <person name="Khouja H.-R."/>
            <person name="Murat C."/>
            <person name="Ohm R."/>
            <person name="Olson A."/>
            <person name="Spatafora J."/>
            <person name="Veneault-Fourrey C."/>
            <person name="Henrissat B."/>
            <person name="Grigoriev I."/>
            <person name="Martin F."/>
            <person name="Perotto S."/>
        </authorList>
    </citation>
    <scope>NUCLEOTIDE SEQUENCE [LARGE SCALE GENOMIC DNA]</scope>
    <source>
        <strain evidence="3 4">E</strain>
    </source>
</reference>
<feature type="compositionally biased region" description="Basic and acidic residues" evidence="2">
    <location>
        <begin position="1"/>
        <end position="13"/>
    </location>
</feature>
<dbReference type="InterPro" id="IPR026847">
    <property type="entry name" value="VPS13"/>
</dbReference>
<dbReference type="STRING" id="1095630.A0A2J6SQU3"/>
<gene>
    <name evidence="3" type="ORF">K444DRAFT_668700</name>
</gene>
<dbReference type="GO" id="GO:0006623">
    <property type="term" value="P:protein targeting to vacuole"/>
    <property type="evidence" value="ECO:0007669"/>
    <property type="project" value="TreeGrafter"/>
</dbReference>
<evidence type="ECO:0000313" key="3">
    <source>
        <dbReference type="EMBL" id="PMD53155.1"/>
    </source>
</evidence>
<dbReference type="OrthoDB" id="428159at2759"/>